<gene>
    <name evidence="1" type="ORF">GCM10008023_05810</name>
</gene>
<dbReference type="Proteomes" id="UP000652430">
    <property type="component" value="Unassembled WGS sequence"/>
</dbReference>
<name>A0ABQ3L982_9SPHN</name>
<proteinExistence type="predicted"/>
<dbReference type="EMBL" id="BNAQ01000001">
    <property type="protein sequence ID" value="GHH09304.1"/>
    <property type="molecule type" value="Genomic_DNA"/>
</dbReference>
<dbReference type="RefSeq" id="WP_189675016.1">
    <property type="nucleotide sequence ID" value="NZ_BNAQ01000001.1"/>
</dbReference>
<keyword evidence="2" id="KW-1185">Reference proteome</keyword>
<evidence type="ECO:0000313" key="2">
    <source>
        <dbReference type="Proteomes" id="UP000652430"/>
    </source>
</evidence>
<comment type="caution">
    <text evidence="1">The sequence shown here is derived from an EMBL/GenBank/DDBJ whole genome shotgun (WGS) entry which is preliminary data.</text>
</comment>
<accession>A0ABQ3L982</accession>
<organism evidence="1 2">
    <name type="scientific">Sphingomonas glacialis</name>
    <dbReference type="NCBI Taxonomy" id="658225"/>
    <lineage>
        <taxon>Bacteria</taxon>
        <taxon>Pseudomonadati</taxon>
        <taxon>Pseudomonadota</taxon>
        <taxon>Alphaproteobacteria</taxon>
        <taxon>Sphingomonadales</taxon>
        <taxon>Sphingomonadaceae</taxon>
        <taxon>Sphingomonas</taxon>
    </lineage>
</organism>
<evidence type="ECO:0000313" key="1">
    <source>
        <dbReference type="EMBL" id="GHH09304.1"/>
    </source>
</evidence>
<protein>
    <submittedName>
        <fullName evidence="1">Uncharacterized protein</fullName>
    </submittedName>
</protein>
<reference evidence="2" key="1">
    <citation type="journal article" date="2019" name="Int. J. Syst. Evol. Microbiol.">
        <title>The Global Catalogue of Microorganisms (GCM) 10K type strain sequencing project: providing services to taxonomists for standard genome sequencing and annotation.</title>
        <authorList>
            <consortium name="The Broad Institute Genomics Platform"/>
            <consortium name="The Broad Institute Genome Sequencing Center for Infectious Disease"/>
            <person name="Wu L."/>
            <person name="Ma J."/>
        </authorList>
    </citation>
    <scope>NUCLEOTIDE SEQUENCE [LARGE SCALE GENOMIC DNA]</scope>
    <source>
        <strain evidence="2">CGMCC 1.8957</strain>
    </source>
</reference>
<sequence length="135" mass="14663">MTTPLTDAEFAELDSYGDIHGRMLTPARALELWEREILFGRETPGPQDSGLLKFLVGPFTGGATTTMIGDAKPWGGEYAPDALAEIKAYMQTAWDNLCRQKPGLPSAATVPTIFTLPPATKRAVRRSRGRSRGAL</sequence>